<dbReference type="InterPro" id="IPR032675">
    <property type="entry name" value="LRR_dom_sf"/>
</dbReference>
<reference evidence="2" key="2">
    <citation type="submission" date="2015-01" db="EMBL/GenBank/DDBJ databases">
        <title>Evolutionary Origins and Diversification of the Mycorrhizal Mutualists.</title>
        <authorList>
            <consortium name="DOE Joint Genome Institute"/>
            <consortium name="Mycorrhizal Genomics Consortium"/>
            <person name="Kohler A."/>
            <person name="Kuo A."/>
            <person name="Nagy L.G."/>
            <person name="Floudas D."/>
            <person name="Copeland A."/>
            <person name="Barry K.W."/>
            <person name="Cichocki N."/>
            <person name="Veneault-Fourrey C."/>
            <person name="LaButti K."/>
            <person name="Lindquist E.A."/>
            <person name="Lipzen A."/>
            <person name="Lundell T."/>
            <person name="Morin E."/>
            <person name="Murat C."/>
            <person name="Riley R."/>
            <person name="Ohm R."/>
            <person name="Sun H."/>
            <person name="Tunlid A."/>
            <person name="Henrissat B."/>
            <person name="Grigoriev I.V."/>
            <person name="Hibbett D.S."/>
            <person name="Martin F."/>
        </authorList>
    </citation>
    <scope>NUCLEOTIDE SEQUENCE [LARGE SCALE GENOMIC DNA]</scope>
    <source>
        <strain evidence="2">UH-Slu-Lm8-n1</strain>
    </source>
</reference>
<dbReference type="Proteomes" id="UP000054485">
    <property type="component" value="Unassembled WGS sequence"/>
</dbReference>
<evidence type="ECO:0000313" key="2">
    <source>
        <dbReference type="Proteomes" id="UP000054485"/>
    </source>
</evidence>
<dbReference type="OrthoDB" id="2522283at2759"/>
<evidence type="ECO:0000313" key="1">
    <source>
        <dbReference type="EMBL" id="KIK45485.1"/>
    </source>
</evidence>
<evidence type="ECO:0008006" key="3">
    <source>
        <dbReference type="Google" id="ProtNLM"/>
    </source>
</evidence>
<name>A0A0D0A5V5_9AGAM</name>
<dbReference type="SUPFAM" id="SSF52047">
    <property type="entry name" value="RNI-like"/>
    <property type="match status" value="1"/>
</dbReference>
<organism evidence="1 2">
    <name type="scientific">Suillus luteus UH-Slu-Lm8-n1</name>
    <dbReference type="NCBI Taxonomy" id="930992"/>
    <lineage>
        <taxon>Eukaryota</taxon>
        <taxon>Fungi</taxon>
        <taxon>Dikarya</taxon>
        <taxon>Basidiomycota</taxon>
        <taxon>Agaricomycotina</taxon>
        <taxon>Agaricomycetes</taxon>
        <taxon>Agaricomycetidae</taxon>
        <taxon>Boletales</taxon>
        <taxon>Suillineae</taxon>
        <taxon>Suillaceae</taxon>
        <taxon>Suillus</taxon>
    </lineage>
</organism>
<dbReference type="EMBL" id="KN835172">
    <property type="protein sequence ID" value="KIK45485.1"/>
    <property type="molecule type" value="Genomic_DNA"/>
</dbReference>
<dbReference type="InParanoid" id="A0A0D0A5V5"/>
<keyword evidence="2" id="KW-1185">Reference proteome</keyword>
<dbReference type="STRING" id="930992.A0A0D0A5V5"/>
<sequence>MTFCGYLPHSVPPMVVEHEISLTFTSSPSPRYSQVYDSIQTPRVPSSGIPIEIVLTILEAAYFDDRGSPDVDLLSKCALVCKAWSLHAQKLLFRRVRLCSHSAFASFTHAVDRSSPRGQILGEAVIQMRAVLDYNQPGCLNQSSLAVAVANCPNLYELDLAQYGCVAAGKDVVGSPAQERMRRPAPSFDEHSLALLNAGPRITALSFSNWSENNLSVLQLLEVWPSLKSLSITGTSPVLSPDVTYTPFPCALEELRLNCQREPAKEFLGWLLGRSAEEKSLRVIDLERQPSPELLDFLVEKHGETLHSLAIPSFASHEHAHAAMRCRSLRELRTESSCSSPVIFRQMPEVIQHLAFGLDPDTLLNPIIDLVKTRDDLQAVTVNLWRDGHRHPQLACLQMACAYRGVDLRLTRDVRRMRLLVRGDPVVPPTYPRTQTLESMQPAVRSVFVA</sequence>
<dbReference type="HOGENOM" id="CLU_039327_0_0_1"/>
<protein>
    <recommendedName>
        <fullName evidence="3">F-box domain-containing protein</fullName>
    </recommendedName>
</protein>
<proteinExistence type="predicted"/>
<gene>
    <name evidence="1" type="ORF">CY34DRAFT_801561</name>
</gene>
<reference evidence="1 2" key="1">
    <citation type="submission" date="2014-04" db="EMBL/GenBank/DDBJ databases">
        <authorList>
            <consortium name="DOE Joint Genome Institute"/>
            <person name="Kuo A."/>
            <person name="Ruytinx J."/>
            <person name="Rineau F."/>
            <person name="Colpaert J."/>
            <person name="Kohler A."/>
            <person name="Nagy L.G."/>
            <person name="Floudas D."/>
            <person name="Copeland A."/>
            <person name="Barry K.W."/>
            <person name="Cichocki N."/>
            <person name="Veneault-Fourrey C."/>
            <person name="LaButti K."/>
            <person name="Lindquist E.A."/>
            <person name="Lipzen A."/>
            <person name="Lundell T."/>
            <person name="Morin E."/>
            <person name="Murat C."/>
            <person name="Sun H."/>
            <person name="Tunlid A."/>
            <person name="Henrissat B."/>
            <person name="Grigoriev I.V."/>
            <person name="Hibbett D.S."/>
            <person name="Martin F."/>
            <person name="Nordberg H.P."/>
            <person name="Cantor M.N."/>
            <person name="Hua S.X."/>
        </authorList>
    </citation>
    <scope>NUCLEOTIDE SEQUENCE [LARGE SCALE GENOMIC DNA]</scope>
    <source>
        <strain evidence="1 2">UH-Slu-Lm8-n1</strain>
    </source>
</reference>
<accession>A0A0D0A5V5</accession>
<dbReference type="Gene3D" id="3.80.10.10">
    <property type="entry name" value="Ribonuclease Inhibitor"/>
    <property type="match status" value="1"/>
</dbReference>
<dbReference type="AlphaFoldDB" id="A0A0D0A5V5"/>